<dbReference type="Pfam" id="PF07290">
    <property type="entry name" value="YqiJ_OB"/>
    <property type="match status" value="1"/>
</dbReference>
<dbReference type="InterPro" id="IPR010840">
    <property type="entry name" value="YqiJ_OB"/>
</dbReference>
<keyword evidence="1" id="KW-0812">Transmembrane</keyword>
<evidence type="ECO:0000313" key="5">
    <source>
        <dbReference type="Proteomes" id="UP000602442"/>
    </source>
</evidence>
<dbReference type="RefSeq" id="WP_197920972.1">
    <property type="nucleotide sequence ID" value="NZ_CAWPTA010000007.1"/>
</dbReference>
<name>A0ABS0N4I7_9SPHN</name>
<dbReference type="EMBL" id="JAEANY010000002">
    <property type="protein sequence ID" value="MBH5322271.1"/>
    <property type="molecule type" value="Genomic_DNA"/>
</dbReference>
<gene>
    <name evidence="4" type="ORF">I5L03_06690</name>
</gene>
<feature type="transmembrane region" description="Helical" evidence="1">
    <location>
        <begin position="71"/>
        <end position="89"/>
    </location>
</feature>
<evidence type="ECO:0000256" key="1">
    <source>
        <dbReference type="SAM" id="Phobius"/>
    </source>
</evidence>
<keyword evidence="1" id="KW-0472">Membrane</keyword>
<evidence type="ECO:0000259" key="2">
    <source>
        <dbReference type="Pfam" id="PF07290"/>
    </source>
</evidence>
<evidence type="ECO:0000259" key="3">
    <source>
        <dbReference type="Pfam" id="PF21001"/>
    </source>
</evidence>
<reference evidence="4 5" key="1">
    <citation type="submission" date="2020-11" db="EMBL/GenBank/DDBJ databases">
        <title>Erythrobacter sediminis sp. nov., a marine bacterium from a tidal flat of Garorim Bay.</title>
        <authorList>
            <person name="Kim D."/>
            <person name="Yoo Y."/>
            <person name="Kim J.-J."/>
        </authorList>
    </citation>
    <scope>NUCLEOTIDE SEQUENCE [LARGE SCALE GENOMIC DNA]</scope>
    <source>
        <strain evidence="4 5">JGD-13</strain>
    </source>
</reference>
<organism evidence="4 5">
    <name type="scientific">Aurantiacibacter sediminis</name>
    <dbReference type="NCBI Taxonomy" id="2793064"/>
    <lineage>
        <taxon>Bacteria</taxon>
        <taxon>Pseudomonadati</taxon>
        <taxon>Pseudomonadota</taxon>
        <taxon>Alphaproteobacteria</taxon>
        <taxon>Sphingomonadales</taxon>
        <taxon>Erythrobacteraceae</taxon>
        <taxon>Aurantiacibacter</taxon>
    </lineage>
</organism>
<dbReference type="InterPro" id="IPR048376">
    <property type="entry name" value="YqiJ_N"/>
</dbReference>
<accession>A0ABS0N4I7</accession>
<dbReference type="Proteomes" id="UP000602442">
    <property type="component" value="Unassembled WGS sequence"/>
</dbReference>
<feature type="transmembrane region" description="Helical" evidence="1">
    <location>
        <begin position="7"/>
        <end position="28"/>
    </location>
</feature>
<sequence length="216" mass="22563">MSLFADYNLPFAIALGVMALLTLLQVIGLGDFDFGGDVDLDVGADGEIADPTSAGLGGAITTLLGLGKVPLFVWLIVYLLLFAVIGMSIQAFASDLTGTPLFAWLAALIAGGASLPVTATLVRPLGRLLPQDETSAVSLNTLVGKRAVITDGTSEKGSAARARVRDHHGQTHYVMVEPHEDASVIPAGDEVLLVRREGNVFFGVPLAERKLAPMGN</sequence>
<evidence type="ECO:0000313" key="4">
    <source>
        <dbReference type="EMBL" id="MBH5322271.1"/>
    </source>
</evidence>
<feature type="domain" description="Inner membrane protein YqiJ N-terminal" evidence="3">
    <location>
        <begin position="8"/>
        <end position="118"/>
    </location>
</feature>
<proteinExistence type="predicted"/>
<feature type="domain" description="Inner membrane protein YqiJ OB-fold" evidence="2">
    <location>
        <begin position="141"/>
        <end position="202"/>
    </location>
</feature>
<dbReference type="Pfam" id="PF21001">
    <property type="entry name" value="YqiJ_N"/>
    <property type="match status" value="1"/>
</dbReference>
<comment type="caution">
    <text evidence="4">The sequence shown here is derived from an EMBL/GenBank/DDBJ whole genome shotgun (WGS) entry which is preliminary data.</text>
</comment>
<keyword evidence="1" id="KW-1133">Transmembrane helix</keyword>
<feature type="transmembrane region" description="Helical" evidence="1">
    <location>
        <begin position="101"/>
        <end position="122"/>
    </location>
</feature>
<keyword evidence="5" id="KW-1185">Reference proteome</keyword>
<protein>
    <submittedName>
        <fullName evidence="4">YqiJ family protein</fullName>
    </submittedName>
</protein>